<evidence type="ECO:0000256" key="1">
    <source>
        <dbReference type="ARBA" id="ARBA00022737"/>
    </source>
</evidence>
<gene>
    <name evidence="4" type="ORF">TRFO_35962</name>
</gene>
<dbReference type="OrthoDB" id="251770at2759"/>
<accession>A0A1J4JF68</accession>
<feature type="region of interest" description="Disordered" evidence="2">
    <location>
        <begin position="947"/>
        <end position="967"/>
    </location>
</feature>
<feature type="domain" description="BRCT" evidence="3">
    <location>
        <begin position="168"/>
        <end position="251"/>
    </location>
</feature>
<keyword evidence="1" id="KW-0677">Repeat</keyword>
<dbReference type="VEuPathDB" id="TrichDB:TRFO_35962"/>
<keyword evidence="5" id="KW-1185">Reference proteome</keyword>
<dbReference type="GeneID" id="94845262"/>
<feature type="domain" description="BRCT" evidence="3">
    <location>
        <begin position="83"/>
        <end position="170"/>
    </location>
</feature>
<feature type="compositionally biased region" description="Polar residues" evidence="2">
    <location>
        <begin position="535"/>
        <end position="545"/>
    </location>
</feature>
<dbReference type="InterPro" id="IPR001357">
    <property type="entry name" value="BRCT_dom"/>
</dbReference>
<dbReference type="SMART" id="SM00292">
    <property type="entry name" value="BRCT"/>
    <property type="match status" value="4"/>
</dbReference>
<dbReference type="PANTHER" id="PTHR13561:SF20">
    <property type="entry name" value="DNA TOPOISOMERASE 2-BINDING PROTEIN 1"/>
    <property type="match status" value="1"/>
</dbReference>
<dbReference type="InterPro" id="IPR036420">
    <property type="entry name" value="BRCT_dom_sf"/>
</dbReference>
<evidence type="ECO:0000256" key="2">
    <source>
        <dbReference type="SAM" id="MobiDB-lite"/>
    </source>
</evidence>
<feature type="compositionally biased region" description="Low complexity" evidence="2">
    <location>
        <begin position="662"/>
        <end position="684"/>
    </location>
</feature>
<comment type="caution">
    <text evidence="4">The sequence shown here is derived from an EMBL/GenBank/DDBJ whole genome shotgun (WGS) entry which is preliminary data.</text>
</comment>
<sequence length="967" mass="109354">MILVSTNIDSEELQYFNENVHLLYPKLRVTHTDNPKVKFKVVSLEEFPEITNSQVPVITPLVLHQMREKNIDSKTFRFPDHGFVNLHLYMKRVCFSGYGSSKQTLKDKVVRMGGICKKHMDNSTNFLIAKNYKTDHSQFALKKGIPIYQCQYLDDLFQSSEYFPGEKYSLQLFSGLVFTTSCLNSDEKEDVERYILENGGTFTNNLTSSTSYVITQSPCSSCKVKYAINLKQTIISDSFKDRFLTPENLTDDFMPPFINSHLFNKSRFFVVQSLKDDHEIYHEIMMIIKANDGVIIDNKDSASYIIAMDSKLNDLRVRTPIWVERCTQENIILQPSAFKLYTPTNTPRRTGSFNVSLSGFSGQQYMDIIVSLKWLKINFSANLTKKMTHLISKENHVSPKCEAARKWGISIVGIDWIFSIANGILTDEPLSSLWTYENEQTMNYKNNNSNQKSPIPSTEMLNQILRSLPKSPQTPPKNQQTPTNSLKSPKKSLQQSGKMLQSPQKPQSSILKSPLKNNQSQSSQRAPPSPKKLQFSPSKSQQPKRNISFLDDDDIDFEIEEPTVQQNQELKSVVVGSSGNQSPHRTQPQISPKRASLFDKPILQPIEQIQFKSNTNANNNLNTNANVLQKTQTFLSSSSSEDEDILLSITERLEENIRNSLSAASSQRNTRQSSNSRNPNNISSEIPLPTIESPLSANSQRNNQFNNHPIVSSNTNIQNIPDATANNNYANDDNNTSHNNNNNHTNNINNSNRNIAESSTDDEVEVIQFTPRNTNQAPQHVVTPPSELSNTNTKVEIRNTPHLNSTNANLPASTLHNSNLASDRNPNGNTGNGMTKYNQENHQVQQRVSIPIDQINHGKPQLLNSFLDDEEDDDIYDAAADRIIVEYEMSQKKIHDATLAIIHSHKSKRKRKKETKPKSDLALEALDSFTQRFVESDEEDIKTVSYGENEGIKATSVDGDDPFLSML</sequence>
<evidence type="ECO:0000313" key="5">
    <source>
        <dbReference type="Proteomes" id="UP000179807"/>
    </source>
</evidence>
<dbReference type="RefSeq" id="XP_068350889.1">
    <property type="nucleotide sequence ID" value="XM_068510558.1"/>
</dbReference>
<dbReference type="Gene3D" id="3.40.50.10190">
    <property type="entry name" value="BRCT domain"/>
    <property type="match status" value="4"/>
</dbReference>
<dbReference type="AlphaFoldDB" id="A0A1J4JF68"/>
<name>A0A1J4JF68_9EUKA</name>
<proteinExistence type="predicted"/>
<feature type="region of interest" description="Disordered" evidence="2">
    <location>
        <begin position="468"/>
        <end position="546"/>
    </location>
</feature>
<feature type="region of interest" description="Disordered" evidence="2">
    <location>
        <begin position="661"/>
        <end position="792"/>
    </location>
</feature>
<protein>
    <recommendedName>
        <fullName evidence="3">BRCT domain-containing protein</fullName>
    </recommendedName>
</protein>
<dbReference type="GO" id="GO:0007095">
    <property type="term" value="P:mitotic G2 DNA damage checkpoint signaling"/>
    <property type="evidence" value="ECO:0007669"/>
    <property type="project" value="TreeGrafter"/>
</dbReference>
<feature type="compositionally biased region" description="Polar residues" evidence="2">
    <location>
        <begin position="693"/>
        <end position="721"/>
    </location>
</feature>
<dbReference type="EMBL" id="MLAK01001096">
    <property type="protein sequence ID" value="OHS97752.1"/>
    <property type="molecule type" value="Genomic_DNA"/>
</dbReference>
<evidence type="ECO:0000313" key="4">
    <source>
        <dbReference type="EMBL" id="OHS97752.1"/>
    </source>
</evidence>
<dbReference type="PANTHER" id="PTHR13561">
    <property type="entry name" value="DNA REPLICATION REGULATOR DPB11-RELATED"/>
    <property type="match status" value="1"/>
</dbReference>
<dbReference type="CDD" id="cd00027">
    <property type="entry name" value="BRCT"/>
    <property type="match status" value="2"/>
</dbReference>
<feature type="compositionally biased region" description="Low complexity" evidence="2">
    <location>
        <begin position="476"/>
        <end position="498"/>
    </location>
</feature>
<feature type="compositionally biased region" description="Low complexity" evidence="2">
    <location>
        <begin position="725"/>
        <end position="755"/>
    </location>
</feature>
<organism evidence="4 5">
    <name type="scientific">Tritrichomonas foetus</name>
    <dbReference type="NCBI Taxonomy" id="1144522"/>
    <lineage>
        <taxon>Eukaryota</taxon>
        <taxon>Metamonada</taxon>
        <taxon>Parabasalia</taxon>
        <taxon>Tritrichomonadida</taxon>
        <taxon>Tritrichomonadidae</taxon>
        <taxon>Tritrichomonas</taxon>
    </lineage>
</organism>
<dbReference type="GO" id="GO:0033314">
    <property type="term" value="P:mitotic DNA replication checkpoint signaling"/>
    <property type="evidence" value="ECO:0007669"/>
    <property type="project" value="TreeGrafter"/>
</dbReference>
<dbReference type="PROSITE" id="PS50172">
    <property type="entry name" value="BRCT"/>
    <property type="match status" value="2"/>
</dbReference>
<feature type="compositionally biased region" description="Polar residues" evidence="2">
    <location>
        <begin position="499"/>
        <end position="518"/>
    </location>
</feature>
<reference evidence="4" key="1">
    <citation type="submission" date="2016-10" db="EMBL/GenBank/DDBJ databases">
        <authorList>
            <person name="Benchimol M."/>
            <person name="Almeida L.G."/>
            <person name="Vasconcelos A.T."/>
            <person name="Perreira-Neves A."/>
            <person name="Rosa I.A."/>
            <person name="Tasca T."/>
            <person name="Bogo M.R."/>
            <person name="de Souza W."/>
        </authorList>
    </citation>
    <scope>NUCLEOTIDE SEQUENCE [LARGE SCALE GENOMIC DNA]</scope>
    <source>
        <strain evidence="4">K</strain>
    </source>
</reference>
<evidence type="ECO:0000259" key="3">
    <source>
        <dbReference type="PROSITE" id="PS50172"/>
    </source>
</evidence>
<dbReference type="GO" id="GO:0006270">
    <property type="term" value="P:DNA replication initiation"/>
    <property type="evidence" value="ECO:0007669"/>
    <property type="project" value="TreeGrafter"/>
</dbReference>
<dbReference type="Pfam" id="PF12738">
    <property type="entry name" value="PTCB-BRCT"/>
    <property type="match status" value="2"/>
</dbReference>
<dbReference type="SUPFAM" id="SSF52113">
    <property type="entry name" value="BRCT domain"/>
    <property type="match status" value="3"/>
</dbReference>
<dbReference type="Proteomes" id="UP000179807">
    <property type="component" value="Unassembled WGS sequence"/>
</dbReference>
<dbReference type="Pfam" id="PF00533">
    <property type="entry name" value="BRCT"/>
    <property type="match status" value="1"/>
</dbReference>